<dbReference type="OrthoDB" id="10062454at2759"/>
<evidence type="ECO:0000313" key="3">
    <source>
        <dbReference type="Proteomes" id="UP000008744"/>
    </source>
</evidence>
<feature type="region of interest" description="Disordered" evidence="1">
    <location>
        <begin position="90"/>
        <end position="128"/>
    </location>
</feature>
<dbReference type="AlphaFoldDB" id="B4GPI3"/>
<dbReference type="InterPro" id="IPR038765">
    <property type="entry name" value="Papain-like_cys_pep_sf"/>
</dbReference>
<dbReference type="Proteomes" id="UP000008744">
    <property type="component" value="Unassembled WGS sequence"/>
</dbReference>
<proteinExistence type="predicted"/>
<name>B4GPI3_DROPE</name>
<dbReference type="SUPFAM" id="SSF54001">
    <property type="entry name" value="Cysteine proteinases"/>
    <property type="match status" value="1"/>
</dbReference>
<keyword evidence="3" id="KW-1185">Reference proteome</keyword>
<gene>
    <name evidence="2" type="primary">Dper\GL13884</name>
    <name evidence="2" type="ORF">Dper_GL13884</name>
</gene>
<dbReference type="EMBL" id="CH479186">
    <property type="protein sequence ID" value="EDW39066.1"/>
    <property type="molecule type" value="Genomic_DNA"/>
</dbReference>
<reference evidence="2 3" key="1">
    <citation type="journal article" date="2007" name="Nature">
        <title>Evolution of genes and genomes on the Drosophila phylogeny.</title>
        <authorList>
            <consortium name="Drosophila 12 Genomes Consortium"/>
            <person name="Clark A.G."/>
            <person name="Eisen M.B."/>
            <person name="Smith D.R."/>
            <person name="Bergman C.M."/>
            <person name="Oliver B."/>
            <person name="Markow T.A."/>
            <person name="Kaufman T.C."/>
            <person name="Kellis M."/>
            <person name="Gelbart W."/>
            <person name="Iyer V.N."/>
            <person name="Pollard D.A."/>
            <person name="Sackton T.B."/>
            <person name="Larracuente A.M."/>
            <person name="Singh N.D."/>
            <person name="Abad J.P."/>
            <person name="Abt D.N."/>
            <person name="Adryan B."/>
            <person name="Aguade M."/>
            <person name="Akashi H."/>
            <person name="Anderson W.W."/>
            <person name="Aquadro C.F."/>
            <person name="Ardell D.H."/>
            <person name="Arguello R."/>
            <person name="Artieri C.G."/>
            <person name="Barbash D.A."/>
            <person name="Barker D."/>
            <person name="Barsanti P."/>
            <person name="Batterham P."/>
            <person name="Batzoglou S."/>
            <person name="Begun D."/>
            <person name="Bhutkar A."/>
            <person name="Blanco E."/>
            <person name="Bosak S.A."/>
            <person name="Bradley R.K."/>
            <person name="Brand A.D."/>
            <person name="Brent M.R."/>
            <person name="Brooks A.N."/>
            <person name="Brown R.H."/>
            <person name="Butlin R.K."/>
            <person name="Caggese C."/>
            <person name="Calvi B.R."/>
            <person name="Bernardo de Carvalho A."/>
            <person name="Caspi A."/>
            <person name="Castrezana S."/>
            <person name="Celniker S.E."/>
            <person name="Chang J.L."/>
            <person name="Chapple C."/>
            <person name="Chatterji S."/>
            <person name="Chinwalla A."/>
            <person name="Civetta A."/>
            <person name="Clifton S.W."/>
            <person name="Comeron J.M."/>
            <person name="Costello J.C."/>
            <person name="Coyne J.A."/>
            <person name="Daub J."/>
            <person name="David R.G."/>
            <person name="Delcher A.L."/>
            <person name="Delehaunty K."/>
            <person name="Do C.B."/>
            <person name="Ebling H."/>
            <person name="Edwards K."/>
            <person name="Eickbush T."/>
            <person name="Evans J.D."/>
            <person name="Filipski A."/>
            <person name="Findeiss S."/>
            <person name="Freyhult E."/>
            <person name="Fulton L."/>
            <person name="Fulton R."/>
            <person name="Garcia A.C."/>
            <person name="Gardiner A."/>
            <person name="Garfield D.A."/>
            <person name="Garvin B.E."/>
            <person name="Gibson G."/>
            <person name="Gilbert D."/>
            <person name="Gnerre S."/>
            <person name="Godfrey J."/>
            <person name="Good R."/>
            <person name="Gotea V."/>
            <person name="Gravely B."/>
            <person name="Greenberg A.J."/>
            <person name="Griffiths-Jones S."/>
            <person name="Gross S."/>
            <person name="Guigo R."/>
            <person name="Gustafson E.A."/>
            <person name="Haerty W."/>
            <person name="Hahn M.W."/>
            <person name="Halligan D.L."/>
            <person name="Halpern A.L."/>
            <person name="Halter G.M."/>
            <person name="Han M.V."/>
            <person name="Heger A."/>
            <person name="Hillier L."/>
            <person name="Hinrichs A.S."/>
            <person name="Holmes I."/>
            <person name="Hoskins R.A."/>
            <person name="Hubisz M.J."/>
            <person name="Hultmark D."/>
            <person name="Huntley M.A."/>
            <person name="Jaffe D.B."/>
            <person name="Jagadeeshan S."/>
            <person name="Jeck W.R."/>
            <person name="Johnson J."/>
            <person name="Jones C.D."/>
            <person name="Jordan W.C."/>
            <person name="Karpen G.H."/>
            <person name="Kataoka E."/>
            <person name="Keightley P.D."/>
            <person name="Kheradpour P."/>
            <person name="Kirkness E.F."/>
            <person name="Koerich L.B."/>
            <person name="Kristiansen K."/>
            <person name="Kudrna D."/>
            <person name="Kulathinal R.J."/>
            <person name="Kumar S."/>
            <person name="Kwok R."/>
            <person name="Lander E."/>
            <person name="Langley C.H."/>
            <person name="Lapoint R."/>
            <person name="Lazzaro B.P."/>
            <person name="Lee S.J."/>
            <person name="Levesque L."/>
            <person name="Li R."/>
            <person name="Lin C.F."/>
            <person name="Lin M.F."/>
            <person name="Lindblad-Toh K."/>
            <person name="Llopart A."/>
            <person name="Long M."/>
            <person name="Low L."/>
            <person name="Lozovsky E."/>
            <person name="Lu J."/>
            <person name="Luo M."/>
            <person name="Machado C.A."/>
            <person name="Makalowski W."/>
            <person name="Marzo M."/>
            <person name="Matsuda M."/>
            <person name="Matzkin L."/>
            <person name="McAllister B."/>
            <person name="McBride C.S."/>
            <person name="McKernan B."/>
            <person name="McKernan K."/>
            <person name="Mendez-Lago M."/>
            <person name="Minx P."/>
            <person name="Mollenhauer M.U."/>
            <person name="Montooth K."/>
            <person name="Mount S.M."/>
            <person name="Mu X."/>
            <person name="Myers E."/>
            <person name="Negre B."/>
            <person name="Newfeld S."/>
            <person name="Nielsen R."/>
            <person name="Noor M.A."/>
            <person name="O'Grady P."/>
            <person name="Pachter L."/>
            <person name="Papaceit M."/>
            <person name="Parisi M.J."/>
            <person name="Parisi M."/>
            <person name="Parts L."/>
            <person name="Pedersen J.S."/>
            <person name="Pesole G."/>
            <person name="Phillippy A.M."/>
            <person name="Ponting C.P."/>
            <person name="Pop M."/>
            <person name="Porcelli D."/>
            <person name="Powell J.R."/>
            <person name="Prohaska S."/>
            <person name="Pruitt K."/>
            <person name="Puig M."/>
            <person name="Quesneville H."/>
            <person name="Ram K.R."/>
            <person name="Rand D."/>
            <person name="Rasmussen M.D."/>
            <person name="Reed L.K."/>
            <person name="Reenan R."/>
            <person name="Reily A."/>
            <person name="Remington K.A."/>
            <person name="Rieger T.T."/>
            <person name="Ritchie M.G."/>
            <person name="Robin C."/>
            <person name="Rogers Y.H."/>
            <person name="Rohde C."/>
            <person name="Rozas J."/>
            <person name="Rubenfield M.J."/>
            <person name="Ruiz A."/>
            <person name="Russo S."/>
            <person name="Salzberg S.L."/>
            <person name="Sanchez-Gracia A."/>
            <person name="Saranga D.J."/>
            <person name="Sato H."/>
            <person name="Schaeffer S.W."/>
            <person name="Schatz M.C."/>
            <person name="Schlenke T."/>
            <person name="Schwartz R."/>
            <person name="Segarra C."/>
            <person name="Singh R.S."/>
            <person name="Sirot L."/>
            <person name="Sirota M."/>
            <person name="Sisneros N.B."/>
            <person name="Smith C.D."/>
            <person name="Smith T.F."/>
            <person name="Spieth J."/>
            <person name="Stage D.E."/>
            <person name="Stark A."/>
            <person name="Stephan W."/>
            <person name="Strausberg R.L."/>
            <person name="Strempel S."/>
            <person name="Sturgill D."/>
            <person name="Sutton G."/>
            <person name="Sutton G.G."/>
            <person name="Tao W."/>
            <person name="Teichmann S."/>
            <person name="Tobari Y.N."/>
            <person name="Tomimura Y."/>
            <person name="Tsolas J.M."/>
            <person name="Valente V.L."/>
            <person name="Venter E."/>
            <person name="Venter J.C."/>
            <person name="Vicario S."/>
            <person name="Vieira F.G."/>
            <person name="Vilella A.J."/>
            <person name="Villasante A."/>
            <person name="Walenz B."/>
            <person name="Wang J."/>
            <person name="Wasserman M."/>
            <person name="Watts T."/>
            <person name="Wilson D."/>
            <person name="Wilson R.K."/>
            <person name="Wing R.A."/>
            <person name="Wolfner M.F."/>
            <person name="Wong A."/>
            <person name="Wong G.K."/>
            <person name="Wu C.I."/>
            <person name="Wu G."/>
            <person name="Yamamoto D."/>
            <person name="Yang H.P."/>
            <person name="Yang S.P."/>
            <person name="Yorke J.A."/>
            <person name="Yoshida K."/>
            <person name="Zdobnov E."/>
            <person name="Zhang P."/>
            <person name="Zhang Y."/>
            <person name="Zimin A.V."/>
            <person name="Baldwin J."/>
            <person name="Abdouelleil A."/>
            <person name="Abdulkadir J."/>
            <person name="Abebe A."/>
            <person name="Abera B."/>
            <person name="Abreu J."/>
            <person name="Acer S.C."/>
            <person name="Aftuck L."/>
            <person name="Alexander A."/>
            <person name="An P."/>
            <person name="Anderson E."/>
            <person name="Anderson S."/>
            <person name="Arachi H."/>
            <person name="Azer M."/>
            <person name="Bachantsang P."/>
            <person name="Barry A."/>
            <person name="Bayul T."/>
            <person name="Berlin A."/>
            <person name="Bessette D."/>
            <person name="Bloom T."/>
            <person name="Blye J."/>
            <person name="Boguslavskiy L."/>
            <person name="Bonnet C."/>
            <person name="Boukhgalter B."/>
            <person name="Bourzgui I."/>
            <person name="Brown A."/>
            <person name="Cahill P."/>
            <person name="Channer S."/>
            <person name="Cheshatsang Y."/>
            <person name="Chuda L."/>
            <person name="Citroen M."/>
            <person name="Collymore A."/>
            <person name="Cooke P."/>
            <person name="Costello M."/>
            <person name="D'Aco K."/>
            <person name="Daza R."/>
            <person name="De Haan G."/>
            <person name="DeGray S."/>
            <person name="DeMaso C."/>
            <person name="Dhargay N."/>
            <person name="Dooley K."/>
            <person name="Dooley E."/>
            <person name="Doricent M."/>
            <person name="Dorje P."/>
            <person name="Dorjee K."/>
            <person name="Dupes A."/>
            <person name="Elong R."/>
            <person name="Falk J."/>
            <person name="Farina A."/>
            <person name="Faro S."/>
            <person name="Ferguson D."/>
            <person name="Fisher S."/>
            <person name="Foley C.D."/>
            <person name="Franke A."/>
            <person name="Friedrich D."/>
            <person name="Gadbois L."/>
            <person name="Gearin G."/>
            <person name="Gearin C.R."/>
            <person name="Giannoukos G."/>
            <person name="Goode T."/>
            <person name="Graham J."/>
            <person name="Grandbois E."/>
            <person name="Grewal S."/>
            <person name="Gyaltsen K."/>
            <person name="Hafez N."/>
            <person name="Hagos B."/>
            <person name="Hall J."/>
            <person name="Henson C."/>
            <person name="Hollinger A."/>
            <person name="Honan T."/>
            <person name="Huard M.D."/>
            <person name="Hughes L."/>
            <person name="Hurhula B."/>
            <person name="Husby M.E."/>
            <person name="Kamat A."/>
            <person name="Kanga B."/>
            <person name="Kashin S."/>
            <person name="Khazanovich D."/>
            <person name="Kisner P."/>
            <person name="Lance K."/>
            <person name="Lara M."/>
            <person name="Lee W."/>
            <person name="Lennon N."/>
            <person name="Letendre F."/>
            <person name="LeVine R."/>
            <person name="Lipovsky A."/>
            <person name="Liu X."/>
            <person name="Liu J."/>
            <person name="Liu S."/>
            <person name="Lokyitsang T."/>
            <person name="Lokyitsang Y."/>
            <person name="Lubonja R."/>
            <person name="Lui A."/>
            <person name="MacDonald P."/>
            <person name="Magnisalis V."/>
            <person name="Maru K."/>
            <person name="Matthews C."/>
            <person name="McCusker W."/>
            <person name="McDonough S."/>
            <person name="Mehta T."/>
            <person name="Meldrim J."/>
            <person name="Meneus L."/>
            <person name="Mihai O."/>
            <person name="Mihalev A."/>
            <person name="Mihova T."/>
            <person name="Mittelman R."/>
            <person name="Mlenga V."/>
            <person name="Montmayeur A."/>
            <person name="Mulrain L."/>
            <person name="Navidi A."/>
            <person name="Naylor J."/>
            <person name="Negash T."/>
            <person name="Nguyen T."/>
            <person name="Nguyen N."/>
            <person name="Nicol R."/>
            <person name="Norbu C."/>
            <person name="Norbu N."/>
            <person name="Novod N."/>
            <person name="O'Neill B."/>
            <person name="Osman S."/>
            <person name="Markiewicz E."/>
            <person name="Oyono O.L."/>
            <person name="Patti C."/>
            <person name="Phunkhang P."/>
            <person name="Pierre F."/>
            <person name="Priest M."/>
            <person name="Raghuraman S."/>
            <person name="Rege F."/>
            <person name="Reyes R."/>
            <person name="Rise C."/>
            <person name="Rogov P."/>
            <person name="Ross K."/>
            <person name="Ryan E."/>
            <person name="Settipalli S."/>
            <person name="Shea T."/>
            <person name="Sherpa N."/>
            <person name="Shi L."/>
            <person name="Shih D."/>
            <person name="Sparrow T."/>
            <person name="Spaulding J."/>
            <person name="Stalker J."/>
            <person name="Stange-Thomann N."/>
            <person name="Stavropoulos S."/>
            <person name="Stone C."/>
            <person name="Strader C."/>
            <person name="Tesfaye S."/>
            <person name="Thomson T."/>
            <person name="Thoulutsang Y."/>
            <person name="Thoulutsang D."/>
            <person name="Topham K."/>
            <person name="Topping I."/>
            <person name="Tsamla T."/>
            <person name="Vassiliev H."/>
            <person name="Vo A."/>
            <person name="Wangchuk T."/>
            <person name="Wangdi T."/>
            <person name="Weiand M."/>
            <person name="Wilkinson J."/>
            <person name="Wilson A."/>
            <person name="Yadav S."/>
            <person name="Young G."/>
            <person name="Yu Q."/>
            <person name="Zembek L."/>
            <person name="Zhong D."/>
            <person name="Zimmer A."/>
            <person name="Zwirko Z."/>
            <person name="Jaffe D.B."/>
            <person name="Alvarez P."/>
            <person name="Brockman W."/>
            <person name="Butler J."/>
            <person name="Chin C."/>
            <person name="Gnerre S."/>
            <person name="Grabherr M."/>
            <person name="Kleber M."/>
            <person name="Mauceli E."/>
            <person name="MacCallum I."/>
        </authorList>
    </citation>
    <scope>NUCLEOTIDE SEQUENCE [LARGE SCALE GENOMIC DNA]</scope>
    <source>
        <strain evidence="3">MSH-3 / Tucson 14011-0111.49</strain>
    </source>
</reference>
<evidence type="ECO:0000256" key="1">
    <source>
        <dbReference type="SAM" id="MobiDB-lite"/>
    </source>
</evidence>
<organism evidence="3">
    <name type="scientific">Drosophila persimilis</name>
    <name type="common">Fruit fly</name>
    <dbReference type="NCBI Taxonomy" id="7234"/>
    <lineage>
        <taxon>Eukaryota</taxon>
        <taxon>Metazoa</taxon>
        <taxon>Ecdysozoa</taxon>
        <taxon>Arthropoda</taxon>
        <taxon>Hexapoda</taxon>
        <taxon>Insecta</taxon>
        <taxon>Pterygota</taxon>
        <taxon>Neoptera</taxon>
        <taxon>Endopterygota</taxon>
        <taxon>Diptera</taxon>
        <taxon>Brachycera</taxon>
        <taxon>Muscomorpha</taxon>
        <taxon>Ephydroidea</taxon>
        <taxon>Drosophilidae</taxon>
        <taxon>Drosophila</taxon>
        <taxon>Sophophora</taxon>
    </lineage>
</organism>
<protein>
    <submittedName>
        <fullName evidence="2">GL13884</fullName>
    </submittedName>
</protein>
<dbReference type="eggNOG" id="KOG1864">
    <property type="taxonomic scope" value="Eukaryota"/>
</dbReference>
<dbReference type="HOGENOM" id="CLU_1961892_0_0_1"/>
<accession>B4GPI3</accession>
<dbReference type="STRING" id="7234.B4GPI3"/>
<evidence type="ECO:0000313" key="2">
    <source>
        <dbReference type="EMBL" id="EDW39066.1"/>
    </source>
</evidence>
<sequence length="128" mass="13514">MEVAVGRQAAAGINSSSVVPNYPTGYGSTGRGGVKANYAHGGTDPIWYMCDDDKIKAMTQREFEELLSPSRKITITPYLLFYARFDLQPPSKPSGTASSSTPPPPSASSQSSWSNEALSGSGVGSHKI</sequence>